<evidence type="ECO:0000313" key="3">
    <source>
        <dbReference type="Proteomes" id="UP001346869"/>
    </source>
</evidence>
<dbReference type="AlphaFoldDB" id="A0AAN7XGG7"/>
<dbReference type="EMBL" id="JAUZQC010000012">
    <property type="protein sequence ID" value="KAK5862833.1"/>
    <property type="molecule type" value="Genomic_DNA"/>
</dbReference>
<feature type="domain" description="L1 transposable element RRM" evidence="1">
    <location>
        <begin position="7"/>
        <end position="102"/>
    </location>
</feature>
<gene>
    <name evidence="2" type="ORF">PBY51_018191</name>
</gene>
<evidence type="ECO:0000259" key="1">
    <source>
        <dbReference type="Pfam" id="PF02994"/>
    </source>
</evidence>
<protein>
    <recommendedName>
        <fullName evidence="1">L1 transposable element RRM domain-containing protein</fullName>
    </recommendedName>
</protein>
<accession>A0AAN7XGG7</accession>
<name>A0AAN7XGG7_ELEMC</name>
<keyword evidence="3" id="KW-1185">Reference proteome</keyword>
<evidence type="ECO:0000313" key="2">
    <source>
        <dbReference type="EMBL" id="KAK5862833.1"/>
    </source>
</evidence>
<dbReference type="Pfam" id="PF02994">
    <property type="entry name" value="Transposase_22"/>
    <property type="match status" value="1"/>
</dbReference>
<reference evidence="2 3" key="2">
    <citation type="journal article" date="2023" name="Mol. Biol. Evol.">
        <title>Genomics of Secondarily Temperate Adaptation in the Only Non-Antarctic Icefish.</title>
        <authorList>
            <person name="Rivera-Colon A.G."/>
            <person name="Rayamajhi N."/>
            <person name="Minhas B.F."/>
            <person name="Madrigal G."/>
            <person name="Bilyk K.T."/>
            <person name="Yoon V."/>
            <person name="Hune M."/>
            <person name="Gregory S."/>
            <person name="Cheng C.H.C."/>
            <person name="Catchen J.M."/>
        </authorList>
    </citation>
    <scope>NUCLEOTIDE SEQUENCE [LARGE SCALE GENOMIC DNA]</scope>
    <source>
        <strain evidence="2">JMC-PN-2008</strain>
    </source>
</reference>
<proteinExistence type="predicted"/>
<sequence length="141" mass="16460">MENRQRRFNLRLVGLPEKTEKGDLVSFLNQWLPEILGPENFVNPPSIDQAFRLPRAAASANNNPNRTPAPRAIIMKFCWLNDRDRMMKAARKKKAVEFEGTRLMVFPDLSAEIQQRRRLFDGVKSRLHSLQIEFRLNSQLK</sequence>
<dbReference type="Gene3D" id="3.30.70.1820">
    <property type="entry name" value="L1 transposable element, RRM domain"/>
    <property type="match status" value="1"/>
</dbReference>
<dbReference type="Proteomes" id="UP001346869">
    <property type="component" value="Unassembled WGS sequence"/>
</dbReference>
<comment type="caution">
    <text evidence="2">The sequence shown here is derived from an EMBL/GenBank/DDBJ whole genome shotgun (WGS) entry which is preliminary data.</text>
</comment>
<dbReference type="PANTHER" id="PTHR11505">
    <property type="entry name" value="L1 TRANSPOSABLE ELEMENT-RELATED"/>
    <property type="match status" value="1"/>
</dbReference>
<organism evidence="2 3">
    <name type="scientific">Eleginops maclovinus</name>
    <name type="common">Patagonian blennie</name>
    <name type="synonym">Eleginus maclovinus</name>
    <dbReference type="NCBI Taxonomy" id="56733"/>
    <lineage>
        <taxon>Eukaryota</taxon>
        <taxon>Metazoa</taxon>
        <taxon>Chordata</taxon>
        <taxon>Craniata</taxon>
        <taxon>Vertebrata</taxon>
        <taxon>Euteleostomi</taxon>
        <taxon>Actinopterygii</taxon>
        <taxon>Neopterygii</taxon>
        <taxon>Teleostei</taxon>
        <taxon>Neoteleostei</taxon>
        <taxon>Acanthomorphata</taxon>
        <taxon>Eupercaria</taxon>
        <taxon>Perciformes</taxon>
        <taxon>Notothenioidei</taxon>
        <taxon>Eleginopidae</taxon>
        <taxon>Eleginops</taxon>
    </lineage>
</organism>
<dbReference type="InterPro" id="IPR043636">
    <property type="entry name" value="L1_RRM_dom"/>
</dbReference>
<reference evidence="2 3" key="1">
    <citation type="journal article" date="2023" name="Genes (Basel)">
        <title>Chromosome-Level Genome Assembly and Circadian Gene Repertoire of the Patagonia Blennie Eleginops maclovinus-The Closest Ancestral Proxy of Antarctic Cryonotothenioids.</title>
        <authorList>
            <person name="Cheng C.C."/>
            <person name="Rivera-Colon A.G."/>
            <person name="Minhas B.F."/>
            <person name="Wilson L."/>
            <person name="Rayamajhi N."/>
            <person name="Vargas-Chacoff L."/>
            <person name="Catchen J.M."/>
        </authorList>
    </citation>
    <scope>NUCLEOTIDE SEQUENCE [LARGE SCALE GENOMIC DNA]</scope>
    <source>
        <strain evidence="2">JMC-PN-2008</strain>
    </source>
</reference>
<dbReference type="InterPro" id="IPR004244">
    <property type="entry name" value="Transposase_22"/>
</dbReference>